<feature type="domain" description="RNA polymerase sigma-70 region 2" evidence="1">
    <location>
        <begin position="24"/>
        <end position="91"/>
    </location>
</feature>
<name>A0A6M0SR11_CLOBO</name>
<proteinExistence type="predicted"/>
<dbReference type="Gene3D" id="1.10.1740.10">
    <property type="match status" value="1"/>
</dbReference>
<evidence type="ECO:0000259" key="1">
    <source>
        <dbReference type="Pfam" id="PF04542"/>
    </source>
</evidence>
<dbReference type="Proteomes" id="UP000472355">
    <property type="component" value="Unassembled WGS sequence"/>
</dbReference>
<accession>A0A6M0SR11</accession>
<evidence type="ECO:0000313" key="3">
    <source>
        <dbReference type="Proteomes" id="UP000472355"/>
    </source>
</evidence>
<dbReference type="EMBL" id="SGKU01000047">
    <property type="protein sequence ID" value="NFA43741.1"/>
    <property type="molecule type" value="Genomic_DNA"/>
</dbReference>
<dbReference type="SUPFAM" id="SSF88946">
    <property type="entry name" value="Sigma2 domain of RNA polymerase sigma factors"/>
    <property type="match status" value="1"/>
</dbReference>
<sequence length="197" mass="22974">MDLKYVEMLAKKSKHGDNLSKEKLIEEFRPFIRNLSRKTFIHGYDKDDIENECYKNLFKCLNSYNLEKHRFVAYATNGIKNNLNDLIKRSKNRDNSEGSSALTLTDNLEHTLPSNSPNLEEILCNQCDLKILKTAIKNLTEEEQELIDFIFFKNNTVRLYSNLKDMCYSTAAKRKIVALRKIGRIIDSFNEPIQTIN</sequence>
<dbReference type="AlphaFoldDB" id="A0A6M0SR11"/>
<organism evidence="2 3">
    <name type="scientific">Clostridium botulinum</name>
    <dbReference type="NCBI Taxonomy" id="1491"/>
    <lineage>
        <taxon>Bacteria</taxon>
        <taxon>Bacillati</taxon>
        <taxon>Bacillota</taxon>
        <taxon>Clostridia</taxon>
        <taxon>Eubacteriales</taxon>
        <taxon>Clostridiaceae</taxon>
        <taxon>Clostridium</taxon>
    </lineage>
</organism>
<evidence type="ECO:0000313" key="2">
    <source>
        <dbReference type="EMBL" id="NFA43741.1"/>
    </source>
</evidence>
<dbReference type="Pfam" id="PF04542">
    <property type="entry name" value="Sigma70_r2"/>
    <property type="match status" value="1"/>
</dbReference>
<dbReference type="NCBIfam" id="TIGR02937">
    <property type="entry name" value="sigma70-ECF"/>
    <property type="match status" value="1"/>
</dbReference>
<dbReference type="InterPro" id="IPR014284">
    <property type="entry name" value="RNA_pol_sigma-70_dom"/>
</dbReference>
<protein>
    <submittedName>
        <fullName evidence="2">Sigma-70 family RNA polymerase sigma factor</fullName>
    </submittedName>
</protein>
<comment type="caution">
    <text evidence="2">The sequence shown here is derived from an EMBL/GenBank/DDBJ whole genome shotgun (WGS) entry which is preliminary data.</text>
</comment>
<dbReference type="InterPro" id="IPR013325">
    <property type="entry name" value="RNA_pol_sigma_r2"/>
</dbReference>
<reference evidence="2 3" key="1">
    <citation type="submission" date="2019-02" db="EMBL/GenBank/DDBJ databases">
        <title>Genome sequencing of Clostridium botulinum clinical isolates.</title>
        <authorList>
            <person name="Brunt J."/>
            <person name="Van Vliet A.H.M."/>
            <person name="Stringer S.C."/>
            <person name="Grant K.A."/>
            <person name="Carter A.C."/>
            <person name="Peck M.W."/>
        </authorList>
    </citation>
    <scope>NUCLEOTIDE SEQUENCE [LARGE SCALE GENOMIC DNA]</scope>
    <source>
        <strain evidence="2 3">H113700579</strain>
    </source>
</reference>
<dbReference type="GO" id="GO:0003700">
    <property type="term" value="F:DNA-binding transcription factor activity"/>
    <property type="evidence" value="ECO:0007669"/>
    <property type="project" value="InterPro"/>
</dbReference>
<gene>
    <name evidence="2" type="ORF">EXM65_14515</name>
</gene>
<dbReference type="InterPro" id="IPR007627">
    <property type="entry name" value="RNA_pol_sigma70_r2"/>
</dbReference>
<dbReference type="GO" id="GO:0006352">
    <property type="term" value="P:DNA-templated transcription initiation"/>
    <property type="evidence" value="ECO:0007669"/>
    <property type="project" value="InterPro"/>
</dbReference>